<evidence type="ECO:0000256" key="12">
    <source>
        <dbReference type="ARBA" id="ARBA00022984"/>
    </source>
</evidence>
<keyword evidence="14" id="KW-0131">Cell cycle</keyword>
<comment type="pathway">
    <text evidence="4">Cell wall biogenesis; peptidoglycan biosynthesis.</text>
</comment>
<sequence length="342" mass="35381">MSRAELDALIAEVQSVGIEVLVNRPLSNLTTYAVGGTAAATVTVSALDDLQALAAVTARYQNVPVHVVGRGSNTLISDAGVDGLVVFVSAPANEAVIELHGDDVVVAGSVTMPVLARRTVKAGRGGLEWCVGIPGSVGGAVRMNAGGHGAEMVDTLQSALVVSLRSGNCIPVPTEQLGLHFRGSALAPHHIVAAAKLATTSCEVSDGQKELDAVVAWRREHQPGGRNAGSVFVNPAPGAGSAGALIDSCQLREFQVGAARVSEKHANFIQASDGATASDIVAVMSHVQDTVMKQHGVLLRSEVCLLGFDEEIMGRFADPRHADPDRMNASHDLALLMGDVSE</sequence>
<dbReference type="Gene3D" id="3.30.43.10">
    <property type="entry name" value="Uridine Diphospho-n-acetylenolpyruvylglucosamine Reductase, domain 2"/>
    <property type="match status" value="1"/>
</dbReference>
<dbReference type="AlphaFoldDB" id="A0A6J6IYH7"/>
<comment type="function">
    <text evidence="2">Cell wall formation.</text>
</comment>
<dbReference type="InterPro" id="IPR006094">
    <property type="entry name" value="Oxid_FAD_bind_N"/>
</dbReference>
<keyword evidence="15" id="KW-0961">Cell wall biogenesis/degradation</keyword>
<proteinExistence type="inferred from homology"/>
<dbReference type="NCBIfam" id="TIGR00179">
    <property type="entry name" value="murB"/>
    <property type="match status" value="1"/>
</dbReference>
<dbReference type="InterPro" id="IPR003170">
    <property type="entry name" value="MurB"/>
</dbReference>
<accession>A0A6J6IYH7</accession>
<comment type="catalytic activity">
    <reaction evidence="16">
        <text>UDP-N-acetyl-alpha-D-muramate + NADP(+) = UDP-N-acetyl-3-O-(1-carboxyvinyl)-alpha-D-glucosamine + NADPH + H(+)</text>
        <dbReference type="Rhea" id="RHEA:12248"/>
        <dbReference type="ChEBI" id="CHEBI:15378"/>
        <dbReference type="ChEBI" id="CHEBI:57783"/>
        <dbReference type="ChEBI" id="CHEBI:58349"/>
        <dbReference type="ChEBI" id="CHEBI:68483"/>
        <dbReference type="ChEBI" id="CHEBI:70757"/>
        <dbReference type="EC" id="1.3.1.98"/>
    </reaction>
</comment>
<dbReference type="GO" id="GO:0051301">
    <property type="term" value="P:cell division"/>
    <property type="evidence" value="ECO:0007669"/>
    <property type="project" value="UniProtKB-KW"/>
</dbReference>
<evidence type="ECO:0000259" key="17">
    <source>
        <dbReference type="PROSITE" id="PS51387"/>
    </source>
</evidence>
<keyword evidence="8" id="KW-0285">Flavoprotein</keyword>
<dbReference type="InterPro" id="IPR036318">
    <property type="entry name" value="FAD-bd_PCMH-like_sf"/>
</dbReference>
<keyword evidence="13" id="KW-0560">Oxidoreductase</keyword>
<dbReference type="GO" id="GO:0005829">
    <property type="term" value="C:cytosol"/>
    <property type="evidence" value="ECO:0007669"/>
    <property type="project" value="TreeGrafter"/>
</dbReference>
<dbReference type="GO" id="GO:0071949">
    <property type="term" value="F:FAD binding"/>
    <property type="evidence" value="ECO:0007669"/>
    <property type="project" value="InterPro"/>
</dbReference>
<evidence type="ECO:0000256" key="6">
    <source>
        <dbReference type="ARBA" id="ARBA00022490"/>
    </source>
</evidence>
<dbReference type="SUPFAM" id="SSF56194">
    <property type="entry name" value="Uridine diphospho-N-Acetylenolpyruvylglucosamine reductase, MurB, C-terminal domain"/>
    <property type="match status" value="1"/>
</dbReference>
<evidence type="ECO:0000256" key="8">
    <source>
        <dbReference type="ARBA" id="ARBA00022630"/>
    </source>
</evidence>
<dbReference type="GO" id="GO:0071555">
    <property type="term" value="P:cell wall organization"/>
    <property type="evidence" value="ECO:0007669"/>
    <property type="project" value="UniProtKB-KW"/>
</dbReference>
<dbReference type="GO" id="GO:0008360">
    <property type="term" value="P:regulation of cell shape"/>
    <property type="evidence" value="ECO:0007669"/>
    <property type="project" value="UniProtKB-KW"/>
</dbReference>
<dbReference type="Pfam" id="PF02873">
    <property type="entry name" value="MurB_C"/>
    <property type="match status" value="1"/>
</dbReference>
<evidence type="ECO:0000256" key="14">
    <source>
        <dbReference type="ARBA" id="ARBA00023306"/>
    </source>
</evidence>
<protein>
    <recommendedName>
        <fullName evidence="5">UDP-N-acetylmuramate dehydrogenase</fullName>
        <ecNumber evidence="5">1.3.1.98</ecNumber>
    </recommendedName>
</protein>
<comment type="cofactor">
    <cofactor evidence="1">
        <name>FAD</name>
        <dbReference type="ChEBI" id="CHEBI:57692"/>
    </cofactor>
</comment>
<dbReference type="InterPro" id="IPR016167">
    <property type="entry name" value="FAD-bd_PCMH_sub1"/>
</dbReference>
<dbReference type="InterPro" id="IPR036635">
    <property type="entry name" value="MurB_C_sf"/>
</dbReference>
<feature type="domain" description="FAD-binding PCMH-type" evidence="17">
    <location>
        <begin position="34"/>
        <end position="202"/>
    </location>
</feature>
<dbReference type="EMBL" id="CAEZVQ010000013">
    <property type="protein sequence ID" value="CAB4629323.1"/>
    <property type="molecule type" value="Genomic_DNA"/>
</dbReference>
<dbReference type="InterPro" id="IPR016166">
    <property type="entry name" value="FAD-bd_PCMH"/>
</dbReference>
<keyword evidence="7" id="KW-0132">Cell division</keyword>
<evidence type="ECO:0000256" key="1">
    <source>
        <dbReference type="ARBA" id="ARBA00001974"/>
    </source>
</evidence>
<dbReference type="InterPro" id="IPR016169">
    <property type="entry name" value="FAD-bd_PCMH_sub2"/>
</dbReference>
<dbReference type="Pfam" id="PF01565">
    <property type="entry name" value="FAD_binding_4"/>
    <property type="match status" value="1"/>
</dbReference>
<organism evidence="18">
    <name type="scientific">freshwater metagenome</name>
    <dbReference type="NCBI Taxonomy" id="449393"/>
    <lineage>
        <taxon>unclassified sequences</taxon>
        <taxon>metagenomes</taxon>
        <taxon>ecological metagenomes</taxon>
    </lineage>
</organism>
<evidence type="ECO:0000256" key="10">
    <source>
        <dbReference type="ARBA" id="ARBA00022857"/>
    </source>
</evidence>
<evidence type="ECO:0000256" key="16">
    <source>
        <dbReference type="ARBA" id="ARBA00048914"/>
    </source>
</evidence>
<dbReference type="Gene3D" id="3.30.465.10">
    <property type="match status" value="1"/>
</dbReference>
<keyword evidence="11" id="KW-0133">Cell shape</keyword>
<evidence type="ECO:0000256" key="11">
    <source>
        <dbReference type="ARBA" id="ARBA00022960"/>
    </source>
</evidence>
<keyword evidence="10" id="KW-0521">NADP</keyword>
<evidence type="ECO:0000256" key="13">
    <source>
        <dbReference type="ARBA" id="ARBA00023002"/>
    </source>
</evidence>
<evidence type="ECO:0000256" key="5">
    <source>
        <dbReference type="ARBA" id="ARBA00012518"/>
    </source>
</evidence>
<evidence type="ECO:0000313" key="18">
    <source>
        <dbReference type="EMBL" id="CAB4629323.1"/>
    </source>
</evidence>
<dbReference type="PANTHER" id="PTHR21071">
    <property type="entry name" value="UDP-N-ACETYLENOLPYRUVOYLGLUCOSAMINE REDUCTASE"/>
    <property type="match status" value="1"/>
</dbReference>
<reference evidence="18" key="1">
    <citation type="submission" date="2020-05" db="EMBL/GenBank/DDBJ databases">
        <authorList>
            <person name="Chiriac C."/>
            <person name="Salcher M."/>
            <person name="Ghai R."/>
            <person name="Kavagutti S V."/>
        </authorList>
    </citation>
    <scope>NUCLEOTIDE SEQUENCE</scope>
</reference>
<dbReference type="InterPro" id="IPR011601">
    <property type="entry name" value="MurB_C"/>
</dbReference>
<keyword evidence="12" id="KW-0573">Peptidoglycan synthesis</keyword>
<evidence type="ECO:0000256" key="15">
    <source>
        <dbReference type="ARBA" id="ARBA00023316"/>
    </source>
</evidence>
<evidence type="ECO:0000256" key="3">
    <source>
        <dbReference type="ARBA" id="ARBA00004496"/>
    </source>
</evidence>
<name>A0A6J6IYH7_9ZZZZ</name>
<evidence type="ECO:0000256" key="7">
    <source>
        <dbReference type="ARBA" id="ARBA00022618"/>
    </source>
</evidence>
<evidence type="ECO:0000256" key="9">
    <source>
        <dbReference type="ARBA" id="ARBA00022827"/>
    </source>
</evidence>
<dbReference type="PANTHER" id="PTHR21071:SF4">
    <property type="entry name" value="UDP-N-ACETYLENOLPYRUVOYLGLUCOSAMINE REDUCTASE"/>
    <property type="match status" value="1"/>
</dbReference>
<dbReference type="PROSITE" id="PS51387">
    <property type="entry name" value="FAD_PCMH"/>
    <property type="match status" value="1"/>
</dbReference>
<dbReference type="HAMAP" id="MF_00037">
    <property type="entry name" value="MurB"/>
    <property type="match status" value="1"/>
</dbReference>
<keyword evidence="9" id="KW-0274">FAD</keyword>
<dbReference type="GO" id="GO:0009252">
    <property type="term" value="P:peptidoglycan biosynthetic process"/>
    <property type="evidence" value="ECO:0007669"/>
    <property type="project" value="UniProtKB-UniPathway"/>
</dbReference>
<dbReference type="UniPathway" id="UPA00219"/>
<dbReference type="GO" id="GO:0008762">
    <property type="term" value="F:UDP-N-acetylmuramate dehydrogenase activity"/>
    <property type="evidence" value="ECO:0007669"/>
    <property type="project" value="UniProtKB-EC"/>
</dbReference>
<evidence type="ECO:0000256" key="4">
    <source>
        <dbReference type="ARBA" id="ARBA00004752"/>
    </source>
</evidence>
<dbReference type="SUPFAM" id="SSF56176">
    <property type="entry name" value="FAD-binding/transporter-associated domain-like"/>
    <property type="match status" value="1"/>
</dbReference>
<dbReference type="EC" id="1.3.1.98" evidence="5"/>
<dbReference type="Gene3D" id="3.90.78.10">
    <property type="entry name" value="UDP-N-acetylenolpyruvoylglucosamine reductase, C-terminal domain"/>
    <property type="match status" value="1"/>
</dbReference>
<comment type="subcellular location">
    <subcellularLocation>
        <location evidence="3">Cytoplasm</location>
    </subcellularLocation>
</comment>
<gene>
    <name evidence="18" type="ORF">UFOPK2086_00222</name>
</gene>
<keyword evidence="6" id="KW-0963">Cytoplasm</keyword>
<evidence type="ECO:0000256" key="2">
    <source>
        <dbReference type="ARBA" id="ARBA00003921"/>
    </source>
</evidence>